<dbReference type="InterPro" id="IPR044145">
    <property type="entry name" value="IF2_II"/>
</dbReference>
<dbReference type="InterPro" id="IPR006847">
    <property type="entry name" value="IF2_N"/>
</dbReference>
<name>A0A2H0TVD4_9BACT</name>
<dbReference type="PRINTS" id="PR00315">
    <property type="entry name" value="ELONGATNFCT"/>
</dbReference>
<evidence type="ECO:0000256" key="4">
    <source>
        <dbReference type="ARBA" id="ARBA00022741"/>
    </source>
</evidence>
<dbReference type="InterPro" id="IPR023115">
    <property type="entry name" value="TIF_IF2_dom3"/>
</dbReference>
<keyword evidence="3 7" id="KW-0396">Initiation factor</keyword>
<comment type="similarity">
    <text evidence="1 7 8">Belongs to the TRAFAC class translation factor GTPase superfamily. Classic translation factor GTPase family. IF-2 subfamily.</text>
</comment>
<feature type="binding site" evidence="7">
    <location>
        <begin position="283"/>
        <end position="286"/>
    </location>
    <ligand>
        <name>GTP</name>
        <dbReference type="ChEBI" id="CHEBI:37565"/>
    </ligand>
</feature>
<dbReference type="CDD" id="cd03702">
    <property type="entry name" value="IF2_mtIF2_II"/>
    <property type="match status" value="1"/>
</dbReference>
<reference evidence="12" key="1">
    <citation type="submission" date="2017-09" db="EMBL/GenBank/DDBJ databases">
        <title>Depth-based differentiation of microbial function through sediment-hosted aquifers and enrichment of novel symbionts in the deep terrestrial subsurface.</title>
        <authorList>
            <person name="Probst A.J."/>
            <person name="Ladd B."/>
            <person name="Jarett J.K."/>
            <person name="Geller-Mcgrath D.E."/>
            <person name="Sieber C.M.K."/>
            <person name="Emerson J.B."/>
            <person name="Anantharaman K."/>
            <person name="Thomas B.C."/>
            <person name="Malmstrom R."/>
            <person name="Stieglmeier M."/>
            <person name="Klingl A."/>
            <person name="Woyke T."/>
            <person name="Ryan C.M."/>
            <person name="Banfield J.F."/>
        </authorList>
    </citation>
    <scope>NUCLEOTIDE SEQUENCE [LARGE SCALE GENOMIC DNA]</scope>
</reference>
<dbReference type="Gene3D" id="2.40.30.10">
    <property type="entry name" value="Translation factors"/>
    <property type="match status" value="2"/>
</dbReference>
<dbReference type="AlphaFoldDB" id="A0A2H0TVD4"/>
<gene>
    <name evidence="7" type="primary">infB</name>
    <name evidence="11" type="ORF">COU32_03675</name>
</gene>
<dbReference type="InterPro" id="IPR015760">
    <property type="entry name" value="TIF_IF2"/>
</dbReference>
<comment type="caution">
    <text evidence="11">The sequence shown here is derived from an EMBL/GenBank/DDBJ whole genome shotgun (WGS) entry which is preliminary data.</text>
</comment>
<dbReference type="InterPro" id="IPR000178">
    <property type="entry name" value="TF_IF2_bacterial-like"/>
</dbReference>
<evidence type="ECO:0000313" key="11">
    <source>
        <dbReference type="EMBL" id="PIR76122.1"/>
    </source>
</evidence>
<dbReference type="Pfam" id="PF22042">
    <property type="entry name" value="EF-G_D2"/>
    <property type="match status" value="1"/>
</dbReference>
<dbReference type="Gene3D" id="3.40.50.10050">
    <property type="entry name" value="Translation initiation factor IF- 2, domain 3"/>
    <property type="match status" value="1"/>
</dbReference>
<keyword evidence="6 7" id="KW-0342">GTP-binding</keyword>
<dbReference type="GO" id="GO:0003924">
    <property type="term" value="F:GTPase activity"/>
    <property type="evidence" value="ECO:0007669"/>
    <property type="project" value="UniProtKB-UniRule"/>
</dbReference>
<dbReference type="Pfam" id="PF04760">
    <property type="entry name" value="IF2_N"/>
    <property type="match status" value="1"/>
</dbReference>
<dbReference type="PANTHER" id="PTHR43381">
    <property type="entry name" value="TRANSLATION INITIATION FACTOR IF-2-RELATED"/>
    <property type="match status" value="1"/>
</dbReference>
<feature type="coiled-coil region" evidence="9">
    <location>
        <begin position="50"/>
        <end position="78"/>
    </location>
</feature>
<comment type="function">
    <text evidence="7 8">One of the essential components for the initiation of protein synthesis. Protects formylmethionyl-tRNA from spontaneous hydrolysis and promotes its binding to the 30S ribosomal subunits. Also involved in the hydrolysis of GTP during the formation of the 70S ribosomal complex.</text>
</comment>
<dbReference type="GO" id="GO:0005737">
    <property type="term" value="C:cytoplasm"/>
    <property type="evidence" value="ECO:0007669"/>
    <property type="project" value="UniProtKB-SubCell"/>
</dbReference>
<keyword evidence="4 7" id="KW-0547">Nucleotide-binding</keyword>
<dbReference type="CDD" id="cd01887">
    <property type="entry name" value="IF2_eIF5B"/>
    <property type="match status" value="1"/>
</dbReference>
<dbReference type="GO" id="GO:0005525">
    <property type="term" value="F:GTP binding"/>
    <property type="evidence" value="ECO:0007669"/>
    <property type="project" value="UniProtKB-KW"/>
</dbReference>
<dbReference type="Proteomes" id="UP000231530">
    <property type="component" value="Unassembled WGS sequence"/>
</dbReference>
<evidence type="ECO:0000256" key="5">
    <source>
        <dbReference type="ARBA" id="ARBA00022917"/>
    </source>
</evidence>
<feature type="binding site" evidence="7">
    <location>
        <begin position="229"/>
        <end position="233"/>
    </location>
    <ligand>
        <name>GTP</name>
        <dbReference type="ChEBI" id="CHEBI:37565"/>
    </ligand>
</feature>
<evidence type="ECO:0000313" key="12">
    <source>
        <dbReference type="Proteomes" id="UP000231530"/>
    </source>
</evidence>
<evidence type="ECO:0000256" key="8">
    <source>
        <dbReference type="RuleBase" id="RU000644"/>
    </source>
</evidence>
<dbReference type="Pfam" id="PF14578">
    <property type="entry name" value="GTP_EFTU_D4"/>
    <property type="match status" value="1"/>
</dbReference>
<dbReference type="FunFam" id="2.40.30.10:FF:000008">
    <property type="entry name" value="Translation initiation factor IF-2"/>
    <property type="match status" value="1"/>
</dbReference>
<dbReference type="InterPro" id="IPR005225">
    <property type="entry name" value="Small_GTP-bd"/>
</dbReference>
<accession>A0A2H0TVD4</accession>
<dbReference type="SUPFAM" id="SSF50447">
    <property type="entry name" value="Translation proteins"/>
    <property type="match status" value="2"/>
</dbReference>
<keyword evidence="5 7" id="KW-0648">Protein biosynthesis</keyword>
<dbReference type="SUPFAM" id="SSF52540">
    <property type="entry name" value="P-loop containing nucleoside triphosphate hydrolases"/>
    <property type="match status" value="1"/>
</dbReference>
<dbReference type="InterPro" id="IPR000795">
    <property type="entry name" value="T_Tr_GTP-bd_dom"/>
</dbReference>
<feature type="binding site" evidence="7">
    <location>
        <begin position="177"/>
        <end position="184"/>
    </location>
    <ligand>
        <name>GTP</name>
        <dbReference type="ChEBI" id="CHEBI:37565"/>
    </ligand>
</feature>
<evidence type="ECO:0000256" key="6">
    <source>
        <dbReference type="ARBA" id="ARBA00023134"/>
    </source>
</evidence>
<evidence type="ECO:0000256" key="2">
    <source>
        <dbReference type="ARBA" id="ARBA00020675"/>
    </source>
</evidence>
<proteinExistence type="inferred from homology"/>
<evidence type="ECO:0000256" key="7">
    <source>
        <dbReference type="HAMAP-Rule" id="MF_00100"/>
    </source>
</evidence>
<protein>
    <recommendedName>
        <fullName evidence="2 7">Translation initiation factor IF-2</fullName>
    </recommendedName>
</protein>
<dbReference type="InterPro" id="IPR036925">
    <property type="entry name" value="TIF_IF2_dom3_sf"/>
</dbReference>
<dbReference type="EMBL" id="PFBY01000040">
    <property type="protein sequence ID" value="PIR76122.1"/>
    <property type="molecule type" value="Genomic_DNA"/>
</dbReference>
<dbReference type="GO" id="GO:0003743">
    <property type="term" value="F:translation initiation factor activity"/>
    <property type="evidence" value="ECO:0007669"/>
    <property type="project" value="UniProtKB-UniRule"/>
</dbReference>
<dbReference type="PROSITE" id="PS51722">
    <property type="entry name" value="G_TR_2"/>
    <property type="match status" value="1"/>
</dbReference>
<dbReference type="InterPro" id="IPR053905">
    <property type="entry name" value="EF-G-like_DII"/>
</dbReference>
<dbReference type="HAMAP" id="MF_00100_B">
    <property type="entry name" value="IF_2_B"/>
    <property type="match status" value="1"/>
</dbReference>
<dbReference type="InterPro" id="IPR027417">
    <property type="entry name" value="P-loop_NTPase"/>
</dbReference>
<organism evidence="11 12">
    <name type="scientific">Candidatus Magasanikbacteria bacterium CG10_big_fil_rev_8_21_14_0_10_42_10</name>
    <dbReference type="NCBI Taxonomy" id="1974649"/>
    <lineage>
        <taxon>Bacteria</taxon>
        <taxon>Candidatus Magasanikiibacteriota</taxon>
    </lineage>
</organism>
<comment type="subcellular location">
    <subcellularLocation>
        <location evidence="7">Cytoplasm</location>
    </subcellularLocation>
</comment>
<feature type="domain" description="Tr-type G" evidence="10">
    <location>
        <begin position="168"/>
        <end position="349"/>
    </location>
</feature>
<sequence length="681" mass="75507">MNVTELARRLRTNTKELLDILPEYGFDIGQKAIKIDDRTAELVMRKWKFIKRDLDKKKQLEQDEKKKKERELRKESGETVTLPDRLMVKDFAERLNLSVTEVIKELMKNGILANQNQDIDYETAAIMAEELGFFTQKEDSKEKAHEVKEEALEITLESALNKASHMERRPPVVVVMGHVDHGKTTLLDTIRKAHIASGEKGGITQHIGAYQAIWKDPKTGDERPITFIDTPGHEAFTVMRSRGAKVADLAIIIVAADDGVKPQTEEVIQIVKAAKIPYIVAINKMDKEGADPARTMTELSGKGVQSEEWGGDIPMVQISAKNNLHIDALLDTLLLVADMNEDNIKADPYMPAVGTVIESHVDKGMGPVATILVQSGTLKKGDNLIIGEEIYGRVRAMRNDTGAEIATAGPSVPAQIIGFKVAPTIGDILDLTKAEHATPIDIKQKKTQQTGAERMILSSHHHTQGDDEHDEKKHTLNIVVKADVLGSLEALIGSLDRFKHDEVAVRIVGKGLGNISENDVATAEGSGATVIGFNVKPTSTAEVSMREKNIPFKQYTLIYDFIDWVHEELEQLLESESIVHELGNMKVLAVFRTDKKAMTVGGRVETGKLKKDAKVRVKRDGEEIGKGTLIELQSGRSQVKEVPQGTECGIRYEGKVKIEKGDILEAYEVEKKERKLELNTQ</sequence>
<dbReference type="NCBIfam" id="TIGR00231">
    <property type="entry name" value="small_GTP"/>
    <property type="match status" value="1"/>
</dbReference>
<dbReference type="NCBIfam" id="TIGR00487">
    <property type="entry name" value="IF-2"/>
    <property type="match status" value="1"/>
</dbReference>
<dbReference type="InterPro" id="IPR009000">
    <property type="entry name" value="Transl_B-barrel_sf"/>
</dbReference>
<keyword evidence="9" id="KW-0175">Coiled coil</keyword>
<dbReference type="Gene3D" id="3.40.50.300">
    <property type="entry name" value="P-loop containing nucleotide triphosphate hydrolases"/>
    <property type="match status" value="1"/>
</dbReference>
<evidence type="ECO:0000256" key="1">
    <source>
        <dbReference type="ARBA" id="ARBA00007733"/>
    </source>
</evidence>
<dbReference type="FunFam" id="3.40.50.300:FF:000019">
    <property type="entry name" value="Translation initiation factor IF-2"/>
    <property type="match status" value="1"/>
</dbReference>
<evidence type="ECO:0000256" key="3">
    <source>
        <dbReference type="ARBA" id="ARBA00022540"/>
    </source>
</evidence>
<dbReference type="InterPro" id="IPR029459">
    <property type="entry name" value="EFTU-type"/>
</dbReference>
<evidence type="ECO:0000256" key="9">
    <source>
        <dbReference type="SAM" id="Coils"/>
    </source>
</evidence>
<dbReference type="SUPFAM" id="SSF52156">
    <property type="entry name" value="Initiation factor IF2/eIF5b, domain 3"/>
    <property type="match status" value="1"/>
</dbReference>
<dbReference type="Pfam" id="PF11987">
    <property type="entry name" value="IF-2"/>
    <property type="match status" value="1"/>
</dbReference>
<comment type="caution">
    <text evidence="7">Lacks conserved residue(s) required for the propagation of feature annotation.</text>
</comment>
<dbReference type="PANTHER" id="PTHR43381:SF4">
    <property type="entry name" value="EUKARYOTIC TRANSLATION INITIATION FACTOR 5B"/>
    <property type="match status" value="1"/>
</dbReference>
<evidence type="ECO:0000259" key="10">
    <source>
        <dbReference type="PROSITE" id="PS51722"/>
    </source>
</evidence>
<dbReference type="FunFam" id="3.40.50.10050:FF:000001">
    <property type="entry name" value="Translation initiation factor IF-2"/>
    <property type="match status" value="1"/>
</dbReference>
<keyword evidence="7" id="KW-0963">Cytoplasm</keyword>
<dbReference type="Pfam" id="PF00009">
    <property type="entry name" value="GTP_EFTU"/>
    <property type="match status" value="1"/>
</dbReference>